<keyword evidence="1" id="KW-0805">Transcription regulation</keyword>
<dbReference type="PANTHER" id="PTHR30055">
    <property type="entry name" value="HTH-TYPE TRANSCRIPTIONAL REGULATOR RUTR"/>
    <property type="match status" value="1"/>
</dbReference>
<accession>A0A937UPP7</accession>
<sequence length="244" mass="25788">MIHRKDLPAAECRRGGDGAGLRDRKKERTRDQLAAAARDLVIERGYEATTVDDIAAAVDVSPRTLFRYFPTKDDAIAETLRADGKLALLAEVFAARAGDEPLMSSLRSAAHTLVDAIGRERAKAVRLARVLDAAPTLRARFADEKRRCQADLAVLIARRLDAEPTDGRAPMIAALTVEILSAAVDRWAAIGGEADLRAMVDYGFDLLESGATACAVVAAAGAGRACQAREAPGVLAGGGWPATG</sequence>
<dbReference type="InterPro" id="IPR009057">
    <property type="entry name" value="Homeodomain-like_sf"/>
</dbReference>
<dbReference type="AlphaFoldDB" id="A0A937UPP7"/>
<dbReference type="EMBL" id="JAEACQ010000227">
    <property type="protein sequence ID" value="MBL7629342.1"/>
    <property type="molecule type" value="Genomic_DNA"/>
</dbReference>
<evidence type="ECO:0000256" key="1">
    <source>
        <dbReference type="ARBA" id="ARBA00023015"/>
    </source>
</evidence>
<dbReference type="Gene3D" id="1.10.357.10">
    <property type="entry name" value="Tetracycline Repressor, domain 2"/>
    <property type="match status" value="1"/>
</dbReference>
<evidence type="ECO:0000259" key="5">
    <source>
        <dbReference type="PROSITE" id="PS50977"/>
    </source>
</evidence>
<evidence type="ECO:0000256" key="4">
    <source>
        <dbReference type="PROSITE-ProRule" id="PRU00335"/>
    </source>
</evidence>
<dbReference type="GO" id="GO:0000976">
    <property type="term" value="F:transcription cis-regulatory region binding"/>
    <property type="evidence" value="ECO:0007669"/>
    <property type="project" value="TreeGrafter"/>
</dbReference>
<dbReference type="InterPro" id="IPR050109">
    <property type="entry name" value="HTH-type_TetR-like_transc_reg"/>
</dbReference>
<proteinExistence type="predicted"/>
<dbReference type="InterPro" id="IPR041347">
    <property type="entry name" value="MftR_C"/>
</dbReference>
<evidence type="ECO:0000256" key="3">
    <source>
        <dbReference type="ARBA" id="ARBA00023163"/>
    </source>
</evidence>
<organism evidence="6 7">
    <name type="scientific">Frankia nepalensis</name>
    <dbReference type="NCBI Taxonomy" id="1836974"/>
    <lineage>
        <taxon>Bacteria</taxon>
        <taxon>Bacillati</taxon>
        <taxon>Actinomycetota</taxon>
        <taxon>Actinomycetes</taxon>
        <taxon>Frankiales</taxon>
        <taxon>Frankiaceae</taxon>
        <taxon>Frankia</taxon>
    </lineage>
</organism>
<dbReference type="PROSITE" id="PS50977">
    <property type="entry name" value="HTH_TETR_2"/>
    <property type="match status" value="1"/>
</dbReference>
<dbReference type="Gene3D" id="1.10.10.60">
    <property type="entry name" value="Homeodomain-like"/>
    <property type="match status" value="1"/>
</dbReference>
<dbReference type="Proteomes" id="UP000604475">
    <property type="component" value="Unassembled WGS sequence"/>
</dbReference>
<dbReference type="GO" id="GO:0003700">
    <property type="term" value="F:DNA-binding transcription factor activity"/>
    <property type="evidence" value="ECO:0007669"/>
    <property type="project" value="TreeGrafter"/>
</dbReference>
<comment type="caution">
    <text evidence="6">The sequence shown here is derived from an EMBL/GenBank/DDBJ whole genome shotgun (WGS) entry which is preliminary data.</text>
</comment>
<evidence type="ECO:0000313" key="6">
    <source>
        <dbReference type="EMBL" id="MBL7629342.1"/>
    </source>
</evidence>
<evidence type="ECO:0000313" key="7">
    <source>
        <dbReference type="Proteomes" id="UP000604475"/>
    </source>
</evidence>
<dbReference type="PROSITE" id="PS01081">
    <property type="entry name" value="HTH_TETR_1"/>
    <property type="match status" value="1"/>
</dbReference>
<dbReference type="InterPro" id="IPR001647">
    <property type="entry name" value="HTH_TetR"/>
</dbReference>
<keyword evidence="3" id="KW-0804">Transcription</keyword>
<keyword evidence="7" id="KW-1185">Reference proteome</keyword>
<dbReference type="InterPro" id="IPR023772">
    <property type="entry name" value="DNA-bd_HTH_TetR-type_CS"/>
</dbReference>
<dbReference type="SUPFAM" id="SSF46689">
    <property type="entry name" value="Homeodomain-like"/>
    <property type="match status" value="1"/>
</dbReference>
<dbReference type="RefSeq" id="WP_203005243.1">
    <property type="nucleotide sequence ID" value="NZ_JADWYU010000131.1"/>
</dbReference>
<evidence type="ECO:0000256" key="2">
    <source>
        <dbReference type="ARBA" id="ARBA00023125"/>
    </source>
</evidence>
<feature type="domain" description="HTH tetR-type" evidence="5">
    <location>
        <begin position="27"/>
        <end position="87"/>
    </location>
</feature>
<feature type="DNA-binding region" description="H-T-H motif" evidence="4">
    <location>
        <begin position="50"/>
        <end position="69"/>
    </location>
</feature>
<protein>
    <submittedName>
        <fullName evidence="6">TetR family transcriptional regulator</fullName>
    </submittedName>
</protein>
<name>A0A937UPP7_9ACTN</name>
<dbReference type="Pfam" id="PF17754">
    <property type="entry name" value="TetR_C_14"/>
    <property type="match status" value="1"/>
</dbReference>
<reference evidence="6" key="1">
    <citation type="submission" date="2020-12" db="EMBL/GenBank/DDBJ databases">
        <title>Genomic characterization of non-nitrogen-fixing Frankia strains.</title>
        <authorList>
            <person name="Carlos-Shanley C."/>
            <person name="Guerra T."/>
            <person name="Hahn D."/>
        </authorList>
    </citation>
    <scope>NUCLEOTIDE SEQUENCE</scope>
    <source>
        <strain evidence="6">CN6</strain>
    </source>
</reference>
<dbReference type="PRINTS" id="PR00455">
    <property type="entry name" value="HTHTETR"/>
</dbReference>
<keyword evidence="2 4" id="KW-0238">DNA-binding</keyword>
<dbReference type="PANTHER" id="PTHR30055:SF238">
    <property type="entry name" value="MYCOFACTOCIN BIOSYNTHESIS TRANSCRIPTIONAL REGULATOR MFTR-RELATED"/>
    <property type="match status" value="1"/>
</dbReference>
<gene>
    <name evidence="6" type="ORF">I7412_19665</name>
</gene>
<dbReference type="Pfam" id="PF00440">
    <property type="entry name" value="TetR_N"/>
    <property type="match status" value="1"/>
</dbReference>